<comment type="caution">
    <text evidence="1">The sequence shown here is derived from an EMBL/GenBank/DDBJ whole genome shotgun (WGS) entry which is preliminary data.</text>
</comment>
<sequence>MRIGFTEASLASSSTVTRLRNLLPMQHAASAPVRGAATYKALGHRRFSR</sequence>
<accession>A0AAN4Q4J0</accession>
<protein>
    <submittedName>
        <fullName evidence="1">Uncharacterized protein</fullName>
    </submittedName>
</protein>
<evidence type="ECO:0000313" key="1">
    <source>
        <dbReference type="EMBL" id="GBH17232.1"/>
    </source>
</evidence>
<reference evidence="1 2" key="1">
    <citation type="submission" date="2018-04" db="EMBL/GenBank/DDBJ databases">
        <title>Draft genome sequence of Pseudomonas syringae pv. actinidiae biovar 3 strains isolated from kiwifruit in Kagawa prefecture.</title>
        <authorList>
            <person name="Tabuchi M."/>
            <person name="Saito M."/>
            <person name="Fujiwara S."/>
            <person name="Sasa N."/>
            <person name="Akimitsu K."/>
            <person name="Gomi K."/>
            <person name="Konishi-Sugita S."/>
            <person name="Hamano K."/>
            <person name="Kataoka I."/>
        </authorList>
    </citation>
    <scope>NUCLEOTIDE SEQUENCE [LARGE SCALE GENOMIC DNA]</scope>
    <source>
        <strain evidence="1 2">MAFF212211</strain>
    </source>
</reference>
<evidence type="ECO:0000313" key="2">
    <source>
        <dbReference type="Proteomes" id="UP000248291"/>
    </source>
</evidence>
<dbReference type="Proteomes" id="UP000248291">
    <property type="component" value="Unassembled WGS sequence"/>
</dbReference>
<organism evidence="1 2">
    <name type="scientific">Pseudomonas syringae pv. actinidiae</name>
    <dbReference type="NCBI Taxonomy" id="103796"/>
    <lineage>
        <taxon>Bacteria</taxon>
        <taxon>Pseudomonadati</taxon>
        <taxon>Pseudomonadota</taxon>
        <taxon>Gammaproteobacteria</taxon>
        <taxon>Pseudomonadales</taxon>
        <taxon>Pseudomonadaceae</taxon>
        <taxon>Pseudomonas</taxon>
        <taxon>Pseudomonas syringae</taxon>
    </lineage>
</organism>
<dbReference type="EMBL" id="BGKA01000100">
    <property type="protein sequence ID" value="GBH17232.1"/>
    <property type="molecule type" value="Genomic_DNA"/>
</dbReference>
<proteinExistence type="predicted"/>
<name>A0AAN4Q4J0_PSESF</name>
<gene>
    <name evidence="1" type="ORF">KPSA3_03196</name>
</gene>
<dbReference type="AlphaFoldDB" id="A0AAN4Q4J0"/>